<dbReference type="Pfam" id="PF04107">
    <property type="entry name" value="GCS2"/>
    <property type="match status" value="1"/>
</dbReference>
<dbReference type="EMBL" id="CP031150">
    <property type="protein sequence ID" value="AXG05052.1"/>
    <property type="molecule type" value="Genomic_DNA"/>
</dbReference>
<name>A0A345DYN0_9EURY</name>
<protein>
    <recommendedName>
        <fullName evidence="3">Glutamate--cysteine ligase</fullName>
    </recommendedName>
</protein>
<sequence length="511" mass="55426">MGETPDLVAAVERSNDPDVRAEFDRRVREQAQRIRDDIRSGRLDTDEFAVGMELEAYAVDAADRLAPIPERVFERGGCAKELGVHNLEVNSAATVFDAAGVAEQADRIGASVDAAADALGDEALSPVLDAMWTVPPAEGTDAYLGAVEERDGVTVAANMRHHPRYVALDNEILERSGGEITLDVPGAHLAYPTILAESLATSIQPHLQIPSAEHFPDYFNAALRTTGPILALSSNSSFLPADCYDDDPDVISATPHELRIHVFEKSINAGASRDEGKVRFPSDLEAATDVVDRVVADETYAPVLVDDADDDASPYRATLPEYDHKRGVHWRWVRGVIGGQPVGTEADGASLRIEYRPLPTQPTVRDTVSLQVLVVGLLRGLVAADHPLTDLPWTAARDCFYDAVDRGPDADLAWVTANGDRTADPDTVYDEVFAFARRGLRDAGLDAEVIDGYLDPVERRRDEGTPAAPSAWKKARVREAVDDGATLPEAIEAMQRDYIARAGGETVFADW</sequence>
<dbReference type="AlphaFoldDB" id="A0A345DYN0"/>
<dbReference type="SUPFAM" id="SSF55931">
    <property type="entry name" value="Glutamine synthetase/guanido kinase"/>
    <property type="match status" value="1"/>
</dbReference>
<dbReference type="InterPro" id="IPR006336">
    <property type="entry name" value="GCS2"/>
</dbReference>
<proteinExistence type="predicted"/>
<dbReference type="InterPro" id="IPR014746">
    <property type="entry name" value="Gln_synth/guanido_kin_cat_dom"/>
</dbReference>
<dbReference type="RefSeq" id="WP_114584207.1">
    <property type="nucleotide sequence ID" value="NZ_CP031150.1"/>
</dbReference>
<dbReference type="InterPro" id="IPR050141">
    <property type="entry name" value="GCL_type2/YbdK_subfam"/>
</dbReference>
<evidence type="ECO:0000313" key="1">
    <source>
        <dbReference type="EMBL" id="AXG05052.1"/>
    </source>
</evidence>
<keyword evidence="2" id="KW-1185">Reference proteome</keyword>
<reference evidence="1 2" key="1">
    <citation type="submission" date="2018-07" db="EMBL/GenBank/DDBJ databases">
        <title>Genome sequences of Haloplanus sp. CBA1113.</title>
        <authorList>
            <person name="Kim Y.B."/>
            <person name="Roh S.W."/>
        </authorList>
    </citation>
    <scope>NUCLEOTIDE SEQUENCE [LARGE SCALE GENOMIC DNA]</scope>
    <source>
        <strain evidence="1 2">CBA1113</strain>
    </source>
</reference>
<dbReference type="GO" id="GO:0016879">
    <property type="term" value="F:ligase activity, forming carbon-nitrogen bonds"/>
    <property type="evidence" value="ECO:0007669"/>
    <property type="project" value="TreeGrafter"/>
</dbReference>
<evidence type="ECO:0000313" key="2">
    <source>
        <dbReference type="Proteomes" id="UP000253273"/>
    </source>
</evidence>
<dbReference type="Gene3D" id="3.30.590.20">
    <property type="match status" value="1"/>
</dbReference>
<dbReference type="GeneID" id="37281848"/>
<dbReference type="OrthoDB" id="194541at2157"/>
<evidence type="ECO:0008006" key="3">
    <source>
        <dbReference type="Google" id="ProtNLM"/>
    </source>
</evidence>
<gene>
    <name evidence="1" type="ORF">DU500_00645</name>
</gene>
<organism evidence="1 2">
    <name type="scientific">Haloplanus rubicundus</name>
    <dbReference type="NCBI Taxonomy" id="1547898"/>
    <lineage>
        <taxon>Archaea</taxon>
        <taxon>Methanobacteriati</taxon>
        <taxon>Methanobacteriota</taxon>
        <taxon>Stenosarchaea group</taxon>
        <taxon>Halobacteria</taxon>
        <taxon>Halobacteriales</taxon>
        <taxon>Haloferacaceae</taxon>
        <taxon>Haloplanus</taxon>
    </lineage>
</organism>
<dbReference type="KEGG" id="haj:DU500_00645"/>
<dbReference type="Proteomes" id="UP000253273">
    <property type="component" value="Chromosome"/>
</dbReference>
<dbReference type="PANTHER" id="PTHR36510:SF3">
    <property type="entry name" value="CONSERVED PROTEIN"/>
    <property type="match status" value="1"/>
</dbReference>
<dbReference type="PANTHER" id="PTHR36510">
    <property type="entry name" value="GLUTAMATE--CYSTEINE LIGASE 2-RELATED"/>
    <property type="match status" value="1"/>
</dbReference>
<accession>A0A345DYN0</accession>